<evidence type="ECO:0000313" key="3">
    <source>
        <dbReference type="Proteomes" id="UP000318733"/>
    </source>
</evidence>
<dbReference type="Proteomes" id="UP000318733">
    <property type="component" value="Unassembled WGS sequence"/>
</dbReference>
<reference evidence="2 3" key="1">
    <citation type="submission" date="2019-07" db="EMBL/GenBank/DDBJ databases">
        <authorList>
            <person name="Huq M.A."/>
        </authorList>
    </citation>
    <scope>NUCLEOTIDE SEQUENCE [LARGE SCALE GENOMIC DNA]</scope>
    <source>
        <strain evidence="2 3">MAH-19</strain>
    </source>
</reference>
<dbReference type="RefSeq" id="WP_144247698.1">
    <property type="nucleotide sequence ID" value="NZ_VLPK01000001.1"/>
</dbReference>
<sequence>MRLLRIILLLSLLYCTNTVKAQDIPWIKDKPLKWKDFAGTPDNGPHDATTHSYLRYTFYHHLQDTVHQLSFKVECLFSTQRSWVRPGHEGENLLKHEQLHFDITELFARKLMAAFNAATYTANYREEIQAIFQRINNDRRDMQTKYDTQSNHSHDKGLQAVWEQYVHNKLEQFPRNY</sequence>
<dbReference type="EMBL" id="VLPK01000001">
    <property type="protein sequence ID" value="TSJ44134.1"/>
    <property type="molecule type" value="Genomic_DNA"/>
</dbReference>
<keyword evidence="3" id="KW-1185">Reference proteome</keyword>
<evidence type="ECO:0000256" key="1">
    <source>
        <dbReference type="SAM" id="SignalP"/>
    </source>
</evidence>
<comment type="caution">
    <text evidence="2">The sequence shown here is derived from an EMBL/GenBank/DDBJ whole genome shotgun (WGS) entry which is preliminary data.</text>
</comment>
<organism evidence="2 3">
    <name type="scientific">Mucilaginibacter corticis</name>
    <dbReference type="NCBI Taxonomy" id="2597670"/>
    <lineage>
        <taxon>Bacteria</taxon>
        <taxon>Pseudomonadati</taxon>
        <taxon>Bacteroidota</taxon>
        <taxon>Sphingobacteriia</taxon>
        <taxon>Sphingobacteriales</taxon>
        <taxon>Sphingobacteriaceae</taxon>
        <taxon>Mucilaginibacter</taxon>
    </lineage>
</organism>
<gene>
    <name evidence="2" type="ORF">FO440_08175</name>
</gene>
<dbReference type="InterPro" id="IPR010321">
    <property type="entry name" value="DUF922"/>
</dbReference>
<protein>
    <submittedName>
        <fullName evidence="2">DUF922 domain-containing protein</fullName>
    </submittedName>
</protein>
<proteinExistence type="predicted"/>
<dbReference type="Pfam" id="PF06037">
    <property type="entry name" value="DUF922"/>
    <property type="match status" value="1"/>
</dbReference>
<name>A0A556MW23_9SPHI</name>
<feature type="signal peptide" evidence="1">
    <location>
        <begin position="1"/>
        <end position="21"/>
    </location>
</feature>
<evidence type="ECO:0000313" key="2">
    <source>
        <dbReference type="EMBL" id="TSJ44134.1"/>
    </source>
</evidence>
<dbReference type="OrthoDB" id="5431540at2"/>
<feature type="chain" id="PRO_5022020829" evidence="1">
    <location>
        <begin position="22"/>
        <end position="177"/>
    </location>
</feature>
<accession>A0A556MW23</accession>
<keyword evidence="1" id="KW-0732">Signal</keyword>
<dbReference type="AlphaFoldDB" id="A0A556MW23"/>